<feature type="transmembrane region" description="Helical" evidence="1">
    <location>
        <begin position="67"/>
        <end position="87"/>
    </location>
</feature>
<reference evidence="2 3" key="1">
    <citation type="journal article" date="2012" name="BMC Genomics">
        <title>Complete genome sequence of Saccharothrix espanaensis DSM 44229T and comparison to the other completely sequenced Pseudonocardiaceae.</title>
        <authorList>
            <person name="Strobel T."/>
            <person name="Al-Dilaimi A."/>
            <person name="Blom J."/>
            <person name="Gessner A."/>
            <person name="Kalinowski J."/>
            <person name="Luzhetska M."/>
            <person name="Puhler A."/>
            <person name="Szczepanowski R."/>
            <person name="Bechthold A."/>
            <person name="Ruckert C."/>
        </authorList>
    </citation>
    <scope>NUCLEOTIDE SEQUENCE [LARGE SCALE GENOMIC DNA]</scope>
    <source>
        <strain evidence="3">ATCC 51144 / DSM 44229 / JCM 9112 / NBRC 15066 / NRRL 15764</strain>
    </source>
</reference>
<protein>
    <submittedName>
        <fullName evidence="2">Putative membrane protein</fullName>
    </submittedName>
</protein>
<dbReference type="Proteomes" id="UP000006281">
    <property type="component" value="Chromosome"/>
</dbReference>
<dbReference type="BioCyc" id="SESP1179773:BN6_RS39070-MONOMER"/>
<dbReference type="STRING" id="1179773.BN6_80730"/>
<dbReference type="EMBL" id="HE804045">
    <property type="protein sequence ID" value="CCH35291.1"/>
    <property type="molecule type" value="Genomic_DNA"/>
</dbReference>
<keyword evidence="1" id="KW-0812">Transmembrane</keyword>
<sequence length="110" mass="11492">MTAATSEAPVADAPGPGLHQPLRAAVAAGEVVLAVALVALAVWCWNRGVLRYSYPVENHAPLESTRYLGNWVGGALGLGTVAGVLLLDAVRQLLLAVRTRGREKVAEPDV</sequence>
<keyword evidence="1" id="KW-0472">Membrane</keyword>
<accession>K0KAF2</accession>
<name>K0KAF2_SACES</name>
<evidence type="ECO:0000313" key="2">
    <source>
        <dbReference type="EMBL" id="CCH35291.1"/>
    </source>
</evidence>
<feature type="transmembrane region" description="Helical" evidence="1">
    <location>
        <begin position="24"/>
        <end position="46"/>
    </location>
</feature>
<keyword evidence="1" id="KW-1133">Transmembrane helix</keyword>
<dbReference type="PATRIC" id="fig|1179773.3.peg.8149"/>
<evidence type="ECO:0000313" key="3">
    <source>
        <dbReference type="Proteomes" id="UP000006281"/>
    </source>
</evidence>
<evidence type="ECO:0000256" key="1">
    <source>
        <dbReference type="SAM" id="Phobius"/>
    </source>
</evidence>
<dbReference type="HOGENOM" id="CLU_153016_0_0_11"/>
<keyword evidence="3" id="KW-1185">Reference proteome</keyword>
<dbReference type="RefSeq" id="WP_015105398.1">
    <property type="nucleotide sequence ID" value="NC_019673.1"/>
</dbReference>
<organism evidence="2 3">
    <name type="scientific">Saccharothrix espanaensis (strain ATCC 51144 / DSM 44229 / JCM 9112 / NBRC 15066 / NRRL 15764)</name>
    <dbReference type="NCBI Taxonomy" id="1179773"/>
    <lineage>
        <taxon>Bacteria</taxon>
        <taxon>Bacillati</taxon>
        <taxon>Actinomycetota</taxon>
        <taxon>Actinomycetes</taxon>
        <taxon>Pseudonocardiales</taxon>
        <taxon>Pseudonocardiaceae</taxon>
        <taxon>Saccharothrix</taxon>
    </lineage>
</organism>
<dbReference type="eggNOG" id="ENOG502ZNYM">
    <property type="taxonomic scope" value="Bacteria"/>
</dbReference>
<dbReference type="AlphaFoldDB" id="K0KAF2"/>
<gene>
    <name evidence="2" type="ordered locus">BN6_80730</name>
</gene>
<proteinExistence type="predicted"/>
<dbReference type="KEGG" id="sesp:BN6_80730"/>